<organism evidence="1">
    <name type="scientific">Rhizophora mucronata</name>
    <name type="common">Asiatic mangrove</name>
    <dbReference type="NCBI Taxonomy" id="61149"/>
    <lineage>
        <taxon>Eukaryota</taxon>
        <taxon>Viridiplantae</taxon>
        <taxon>Streptophyta</taxon>
        <taxon>Embryophyta</taxon>
        <taxon>Tracheophyta</taxon>
        <taxon>Spermatophyta</taxon>
        <taxon>Magnoliopsida</taxon>
        <taxon>eudicotyledons</taxon>
        <taxon>Gunneridae</taxon>
        <taxon>Pentapetalae</taxon>
        <taxon>rosids</taxon>
        <taxon>fabids</taxon>
        <taxon>Malpighiales</taxon>
        <taxon>Rhizophoraceae</taxon>
        <taxon>Rhizophora</taxon>
    </lineage>
</organism>
<evidence type="ECO:0000313" key="1">
    <source>
        <dbReference type="EMBL" id="MBX39671.1"/>
    </source>
</evidence>
<dbReference type="AlphaFoldDB" id="A0A2P2NB28"/>
<accession>A0A2P2NB28</accession>
<sequence length="19" mass="2146">MMANTCVVYVDVFSRLAII</sequence>
<protein>
    <submittedName>
        <fullName evidence="1">Uncharacterized protein</fullName>
    </submittedName>
</protein>
<reference evidence="1" key="1">
    <citation type="submission" date="2018-02" db="EMBL/GenBank/DDBJ databases">
        <title>Rhizophora mucronata_Transcriptome.</title>
        <authorList>
            <person name="Meera S.P."/>
            <person name="Sreeshan A."/>
            <person name="Augustine A."/>
        </authorList>
    </citation>
    <scope>NUCLEOTIDE SEQUENCE</scope>
    <source>
        <tissue evidence="1">Leaf</tissue>
    </source>
</reference>
<proteinExistence type="predicted"/>
<name>A0A2P2NB28_RHIMU</name>
<dbReference type="EMBL" id="GGEC01059187">
    <property type="protein sequence ID" value="MBX39671.1"/>
    <property type="molecule type" value="Transcribed_RNA"/>
</dbReference>